<dbReference type="SUPFAM" id="SSF56672">
    <property type="entry name" value="DNA/RNA polymerases"/>
    <property type="match status" value="1"/>
</dbReference>
<name>A0A6H0DIP1_9VIRU</name>
<accession>A0A6H0DIP1</accession>
<dbReference type="GO" id="GO:0003968">
    <property type="term" value="F:RNA-directed RNA polymerase activity"/>
    <property type="evidence" value="ECO:0007669"/>
    <property type="project" value="UniProtKB-KW"/>
</dbReference>
<dbReference type="InterPro" id="IPR007094">
    <property type="entry name" value="RNA-dir_pol_PSvirus"/>
</dbReference>
<dbReference type="GO" id="GO:0039694">
    <property type="term" value="P:viral RNA genome replication"/>
    <property type="evidence" value="ECO:0007669"/>
    <property type="project" value="InterPro"/>
</dbReference>
<dbReference type="GO" id="GO:0003723">
    <property type="term" value="F:RNA binding"/>
    <property type="evidence" value="ECO:0007669"/>
    <property type="project" value="InterPro"/>
</dbReference>
<dbReference type="Gene3D" id="3.30.70.270">
    <property type="match status" value="1"/>
</dbReference>
<keyword evidence="2" id="KW-0548">Nucleotidyltransferase</keyword>
<protein>
    <submittedName>
        <fullName evidence="5">RNA-dependent RNA polymerase</fullName>
    </submittedName>
</protein>
<keyword evidence="3" id="KW-0693">Viral RNA replication</keyword>
<evidence type="ECO:0000256" key="2">
    <source>
        <dbReference type="ARBA" id="ARBA00022695"/>
    </source>
</evidence>
<keyword evidence="1" id="KW-0808">Transferase</keyword>
<sequence>METDIRDALPKLDTHAGFSSILTGKGKKGQYLDGNMVSTLNKTIERARKEKSFNRPILIGTRTQASLIRDDEGILNRNRFKSKTRLVSMIDIEQILVETKWAKPVQKQMACVDWYAGGKNDAQIMKHLFHCGNIFTDSVTIDYSHYDQSIPSWLIRESFDVVKACFAKVDEELFSIMVNDFIHKVFIDGKGNLRYASKGVPSGSMFTQIIDSIANRLMILSYLYSKQYKDYEFEMMIMGDDNIIFTNEALDMHELGDFLNRNFGITCHPEKCTQTHGHVAPEFLSRTWTREGVYRDPLVLLSKLVAPERYRSYEKSQFTGSFEEKVKYEIMLLIKAYFISFPKGMRELISNDGAYDRAYWSPTISEIARSKMTTGLIQYLAKIEDKYSV</sequence>
<reference evidence="5" key="1">
    <citation type="submission" date="2020-01" db="EMBL/GenBank/DDBJ databases">
        <title>Sustained virome diversity in Antarctic penguins and their ticks: geographical connectedness and no evidence for low pathogen pressure.</title>
        <authorList>
            <person name="Wille M."/>
            <person name="Harvey E."/>
            <person name="Shi M."/>
            <person name="Gonzalez-Acuna D."/>
            <person name="Holmes E.C."/>
            <person name="Hurt A.C."/>
        </authorList>
    </citation>
    <scope>NUCLEOTIDE SEQUENCE</scope>
    <source>
        <strain evidence="5">Antarctic32</strain>
    </source>
</reference>
<feature type="domain" description="RdRp catalytic" evidence="4">
    <location>
        <begin position="136"/>
        <end position="254"/>
    </location>
</feature>
<evidence type="ECO:0000313" key="5">
    <source>
        <dbReference type="EMBL" id="QIS87968.1"/>
    </source>
</evidence>
<organism evidence="5">
    <name type="scientific">Dubrovin virus</name>
    <dbReference type="NCBI Taxonomy" id="2707215"/>
    <lineage>
        <taxon>Viruses</taxon>
        <taxon>Riboviria</taxon>
    </lineage>
</organism>
<proteinExistence type="predicted"/>
<evidence type="ECO:0000256" key="3">
    <source>
        <dbReference type="ARBA" id="ARBA00022953"/>
    </source>
</evidence>
<dbReference type="Pfam" id="PF00680">
    <property type="entry name" value="RdRP_1"/>
    <property type="match status" value="1"/>
</dbReference>
<evidence type="ECO:0000259" key="4">
    <source>
        <dbReference type="PROSITE" id="PS50507"/>
    </source>
</evidence>
<dbReference type="InterPro" id="IPR043128">
    <property type="entry name" value="Rev_trsase/Diguanyl_cyclase"/>
</dbReference>
<dbReference type="GO" id="GO:0006351">
    <property type="term" value="P:DNA-templated transcription"/>
    <property type="evidence" value="ECO:0007669"/>
    <property type="project" value="InterPro"/>
</dbReference>
<dbReference type="InterPro" id="IPR043502">
    <property type="entry name" value="DNA/RNA_pol_sf"/>
</dbReference>
<keyword evidence="5" id="KW-0696">RNA-directed RNA polymerase</keyword>
<dbReference type="PROSITE" id="PS50507">
    <property type="entry name" value="RDRP_SSRNA_POS"/>
    <property type="match status" value="1"/>
</dbReference>
<dbReference type="InterPro" id="IPR001205">
    <property type="entry name" value="RNA-dir_pol_C"/>
</dbReference>
<evidence type="ECO:0000256" key="1">
    <source>
        <dbReference type="ARBA" id="ARBA00022679"/>
    </source>
</evidence>
<dbReference type="EMBL" id="MT025096">
    <property type="protein sequence ID" value="QIS87968.1"/>
    <property type="molecule type" value="Genomic_RNA"/>
</dbReference>